<evidence type="ECO:0000256" key="1">
    <source>
        <dbReference type="SAM" id="MobiDB-lite"/>
    </source>
</evidence>
<reference evidence="2" key="1">
    <citation type="journal article" date="2022" name="bioRxiv">
        <title>Sequencing and chromosome-scale assembly of the giantPleurodeles waltlgenome.</title>
        <authorList>
            <person name="Brown T."/>
            <person name="Elewa A."/>
            <person name="Iarovenko S."/>
            <person name="Subramanian E."/>
            <person name="Araus A.J."/>
            <person name="Petzold A."/>
            <person name="Susuki M."/>
            <person name="Suzuki K.-i.T."/>
            <person name="Hayashi T."/>
            <person name="Toyoda A."/>
            <person name="Oliveira C."/>
            <person name="Osipova E."/>
            <person name="Leigh N.D."/>
            <person name="Simon A."/>
            <person name="Yun M.H."/>
        </authorList>
    </citation>
    <scope>NUCLEOTIDE SEQUENCE</scope>
    <source>
        <strain evidence="2">20211129_DDA</strain>
        <tissue evidence="2">Liver</tissue>
    </source>
</reference>
<dbReference type="Proteomes" id="UP001066276">
    <property type="component" value="Chromosome 6"/>
</dbReference>
<gene>
    <name evidence="2" type="ORF">NDU88_006676</name>
</gene>
<keyword evidence="3" id="KW-1185">Reference proteome</keyword>
<feature type="compositionally biased region" description="Basic and acidic residues" evidence="1">
    <location>
        <begin position="81"/>
        <end position="94"/>
    </location>
</feature>
<evidence type="ECO:0000313" key="2">
    <source>
        <dbReference type="EMBL" id="KAJ1140319.1"/>
    </source>
</evidence>
<accession>A0AAV7QKP0</accession>
<protein>
    <submittedName>
        <fullName evidence="2">Uncharacterized protein</fullName>
    </submittedName>
</protein>
<dbReference type="InterPro" id="IPR042566">
    <property type="entry name" value="L1_C"/>
</dbReference>
<evidence type="ECO:0000313" key="3">
    <source>
        <dbReference type="Proteomes" id="UP001066276"/>
    </source>
</evidence>
<feature type="region of interest" description="Disordered" evidence="1">
    <location>
        <begin position="81"/>
        <end position="113"/>
    </location>
</feature>
<dbReference type="EMBL" id="JANPWB010000010">
    <property type="protein sequence ID" value="KAJ1140319.1"/>
    <property type="molecule type" value="Genomic_DNA"/>
</dbReference>
<proteinExistence type="predicted"/>
<sequence>MAERPWGGGVAYTRQVRRKVQHQRRSFDEVKKMLCSKEIKYMMLFPARIWVLVEDKSWYFNTTVEAWDWDKGRPAAAKCAYKDTKSNRTTDRQARAPAAQPAASALDPGATED</sequence>
<comment type="caution">
    <text evidence="2">The sequence shown here is derived from an EMBL/GenBank/DDBJ whole genome shotgun (WGS) entry which is preliminary data.</text>
</comment>
<organism evidence="2 3">
    <name type="scientific">Pleurodeles waltl</name>
    <name type="common">Iberian ribbed newt</name>
    <dbReference type="NCBI Taxonomy" id="8319"/>
    <lineage>
        <taxon>Eukaryota</taxon>
        <taxon>Metazoa</taxon>
        <taxon>Chordata</taxon>
        <taxon>Craniata</taxon>
        <taxon>Vertebrata</taxon>
        <taxon>Euteleostomi</taxon>
        <taxon>Amphibia</taxon>
        <taxon>Batrachia</taxon>
        <taxon>Caudata</taxon>
        <taxon>Salamandroidea</taxon>
        <taxon>Salamandridae</taxon>
        <taxon>Pleurodelinae</taxon>
        <taxon>Pleurodeles</taxon>
    </lineage>
</organism>
<name>A0AAV7QKP0_PLEWA</name>
<dbReference type="Gene3D" id="3.30.250.20">
    <property type="entry name" value="L1 transposable element, C-terminal domain"/>
    <property type="match status" value="1"/>
</dbReference>
<dbReference type="AlphaFoldDB" id="A0AAV7QKP0"/>